<organism evidence="1 2">
    <name type="scientific">Tsuneonella suprasediminis</name>
    <dbReference type="NCBI Taxonomy" id="2306996"/>
    <lineage>
        <taxon>Bacteria</taxon>
        <taxon>Pseudomonadati</taxon>
        <taxon>Pseudomonadota</taxon>
        <taxon>Alphaproteobacteria</taxon>
        <taxon>Sphingomonadales</taxon>
        <taxon>Erythrobacteraceae</taxon>
        <taxon>Tsuneonella</taxon>
    </lineage>
</organism>
<gene>
    <name evidence="1" type="ORF">D6858_02010</name>
</gene>
<proteinExistence type="predicted"/>
<evidence type="ECO:0000313" key="1">
    <source>
        <dbReference type="EMBL" id="RJX70623.1"/>
    </source>
</evidence>
<protein>
    <submittedName>
        <fullName evidence="1">Uncharacterized protein</fullName>
    </submittedName>
</protein>
<keyword evidence="2" id="KW-1185">Reference proteome</keyword>
<dbReference type="AlphaFoldDB" id="A0A419R543"/>
<evidence type="ECO:0000313" key="2">
    <source>
        <dbReference type="Proteomes" id="UP000284322"/>
    </source>
</evidence>
<comment type="caution">
    <text evidence="1">The sequence shown here is derived from an EMBL/GenBank/DDBJ whole genome shotgun (WGS) entry which is preliminary data.</text>
</comment>
<sequence length="71" mass="8079">MKAVSVSVQQLLAIPYDGDIRVGAKHVVLLEELIGTYGNNNWRFVTMFFDVMTRHCPLLPFCNRRSSHQSA</sequence>
<accession>A0A419R543</accession>
<reference evidence="1 2" key="1">
    <citation type="submission" date="2018-09" db="EMBL/GenBank/DDBJ databases">
        <title>Altererythrobacter sp.Ery1 and Ery12, the genome sequencing of novel strains in genus Alterythrobacter.</title>
        <authorList>
            <person name="Cheng H."/>
            <person name="Wu Y.-H."/>
            <person name="Fang C."/>
            <person name="Xu X.-W."/>
        </authorList>
    </citation>
    <scope>NUCLEOTIDE SEQUENCE [LARGE SCALE GENOMIC DNA]</scope>
    <source>
        <strain evidence="1 2">Ery12</strain>
    </source>
</reference>
<name>A0A419R543_9SPHN</name>
<dbReference type="Proteomes" id="UP000284322">
    <property type="component" value="Unassembled WGS sequence"/>
</dbReference>
<dbReference type="EMBL" id="RAHJ01000006">
    <property type="protein sequence ID" value="RJX70623.1"/>
    <property type="molecule type" value="Genomic_DNA"/>
</dbReference>